<dbReference type="Proteomes" id="UP001162889">
    <property type="component" value="Unassembled WGS sequence"/>
</dbReference>
<evidence type="ECO:0000313" key="2">
    <source>
        <dbReference type="EMBL" id="MCP2007235.1"/>
    </source>
</evidence>
<dbReference type="Proteomes" id="UP001155901">
    <property type="component" value="Unassembled WGS sequence"/>
</dbReference>
<dbReference type="AlphaFoldDB" id="A0AA41L185"/>
<keyword evidence="4" id="KW-1185">Reference proteome</keyword>
<comment type="caution">
    <text evidence="1">The sequence shown here is derived from an EMBL/GenBank/DDBJ whole genome shotgun (WGS) entry which is preliminary data.</text>
</comment>
<protein>
    <submittedName>
        <fullName evidence="1">Uncharacterized protein</fullName>
    </submittedName>
</protein>
<gene>
    <name evidence="1" type="ORF">KVP70_25885</name>
    <name evidence="2" type="ORF">L1274_000928</name>
</gene>
<evidence type="ECO:0000313" key="1">
    <source>
        <dbReference type="EMBL" id="MBV6324371.1"/>
    </source>
</evidence>
<name>A0AA41L185_9BURK</name>
<reference evidence="2" key="2">
    <citation type="submission" date="2022-03" db="EMBL/GenBank/DDBJ databases">
        <title>Genome Encyclopedia of Bacteria and Archaea VI: Functional Genomics of Type Strains.</title>
        <authorList>
            <person name="Whitman W."/>
        </authorList>
    </citation>
    <scope>NUCLEOTIDE SEQUENCE</scope>
    <source>
        <strain evidence="2">HSC-15S17</strain>
    </source>
</reference>
<dbReference type="EMBL" id="JALJZU010000002">
    <property type="protein sequence ID" value="MCP2007235.1"/>
    <property type="molecule type" value="Genomic_DNA"/>
</dbReference>
<sequence length="122" mass="13007">MNERLKWILSQVVKLDADNNVRYEGNGIYQGLKMELESVIDGYEAAMAQWAKVATPTVVEQVVMTADQVAEVIASIPKVGNYESVLAGLTETVHSALEASDVAVMAAINAKGDDIVAALKAA</sequence>
<evidence type="ECO:0000313" key="3">
    <source>
        <dbReference type="Proteomes" id="UP001155901"/>
    </source>
</evidence>
<dbReference type="EMBL" id="JAHTGR010000016">
    <property type="protein sequence ID" value="MBV6324371.1"/>
    <property type="molecule type" value="Genomic_DNA"/>
</dbReference>
<dbReference type="RefSeq" id="WP_217945292.1">
    <property type="nucleotide sequence ID" value="NZ_JAHTGR010000016.1"/>
</dbReference>
<proteinExistence type="predicted"/>
<organism evidence="1 3">
    <name type="scientific">Duganella violaceipulchra</name>
    <dbReference type="NCBI Taxonomy" id="2849652"/>
    <lineage>
        <taxon>Bacteria</taxon>
        <taxon>Pseudomonadati</taxon>
        <taxon>Pseudomonadota</taxon>
        <taxon>Betaproteobacteria</taxon>
        <taxon>Burkholderiales</taxon>
        <taxon>Oxalobacteraceae</taxon>
        <taxon>Telluria group</taxon>
        <taxon>Duganella</taxon>
    </lineage>
</organism>
<reference evidence="1" key="1">
    <citation type="submission" date="2021-07" db="EMBL/GenBank/DDBJ databases">
        <title>Characterization of violacein-producing bacteria and related species.</title>
        <authorList>
            <person name="Wilson H.S."/>
            <person name="De Leon M.E."/>
        </authorList>
    </citation>
    <scope>NUCLEOTIDE SEQUENCE</scope>
    <source>
        <strain evidence="1">HSC-15S17</strain>
    </source>
</reference>
<evidence type="ECO:0000313" key="4">
    <source>
        <dbReference type="Proteomes" id="UP001162889"/>
    </source>
</evidence>
<accession>A0AA41L185</accession>